<feature type="region of interest" description="Disordered" evidence="1">
    <location>
        <begin position="72"/>
        <end position="104"/>
    </location>
</feature>
<proteinExistence type="predicted"/>
<evidence type="ECO:0000256" key="1">
    <source>
        <dbReference type="SAM" id="MobiDB-lite"/>
    </source>
</evidence>
<evidence type="ECO:0000313" key="3">
    <source>
        <dbReference type="Proteomes" id="UP001151760"/>
    </source>
</evidence>
<comment type="caution">
    <text evidence="2">The sequence shown here is derived from an EMBL/GenBank/DDBJ whole genome shotgun (WGS) entry which is preliminary data.</text>
</comment>
<reference evidence="2" key="1">
    <citation type="journal article" date="2022" name="Int. J. Mol. Sci.">
        <title>Draft Genome of Tanacetum Coccineum: Genomic Comparison of Closely Related Tanacetum-Family Plants.</title>
        <authorList>
            <person name="Yamashiro T."/>
            <person name="Shiraishi A."/>
            <person name="Nakayama K."/>
            <person name="Satake H."/>
        </authorList>
    </citation>
    <scope>NUCLEOTIDE SEQUENCE</scope>
</reference>
<dbReference type="Proteomes" id="UP001151760">
    <property type="component" value="Unassembled WGS sequence"/>
</dbReference>
<evidence type="ECO:0000313" key="2">
    <source>
        <dbReference type="EMBL" id="GJT87849.1"/>
    </source>
</evidence>
<dbReference type="EMBL" id="BQNB010019675">
    <property type="protein sequence ID" value="GJT87849.1"/>
    <property type="molecule type" value="Genomic_DNA"/>
</dbReference>
<accession>A0ABQ5HJ75</accession>
<sequence>MMHHLTSTLELQAKHLVITLEPQADTSHHLVTTFINQTLTTLQHLSMLVLASNSPTLLTLATTLHNLATTPTKLRKEKESTTAPHQNYVLGQEKEGQGRRRKGL</sequence>
<reference evidence="2" key="2">
    <citation type="submission" date="2022-01" db="EMBL/GenBank/DDBJ databases">
        <authorList>
            <person name="Yamashiro T."/>
            <person name="Shiraishi A."/>
            <person name="Satake H."/>
            <person name="Nakayama K."/>
        </authorList>
    </citation>
    <scope>NUCLEOTIDE SEQUENCE</scope>
</reference>
<keyword evidence="3" id="KW-1185">Reference proteome</keyword>
<name>A0ABQ5HJ75_9ASTR</name>
<organism evidence="2 3">
    <name type="scientific">Tanacetum coccineum</name>
    <dbReference type="NCBI Taxonomy" id="301880"/>
    <lineage>
        <taxon>Eukaryota</taxon>
        <taxon>Viridiplantae</taxon>
        <taxon>Streptophyta</taxon>
        <taxon>Embryophyta</taxon>
        <taxon>Tracheophyta</taxon>
        <taxon>Spermatophyta</taxon>
        <taxon>Magnoliopsida</taxon>
        <taxon>eudicotyledons</taxon>
        <taxon>Gunneridae</taxon>
        <taxon>Pentapetalae</taxon>
        <taxon>asterids</taxon>
        <taxon>campanulids</taxon>
        <taxon>Asterales</taxon>
        <taxon>Asteraceae</taxon>
        <taxon>Asteroideae</taxon>
        <taxon>Anthemideae</taxon>
        <taxon>Anthemidinae</taxon>
        <taxon>Tanacetum</taxon>
    </lineage>
</organism>
<protein>
    <submittedName>
        <fullName evidence="2">Uncharacterized protein</fullName>
    </submittedName>
</protein>
<gene>
    <name evidence="2" type="ORF">Tco_1069566</name>
</gene>